<proteinExistence type="predicted"/>
<organism evidence="2 3">
    <name type="scientific">Roseimicrobium gellanilyticum</name>
    <dbReference type="NCBI Taxonomy" id="748857"/>
    <lineage>
        <taxon>Bacteria</taxon>
        <taxon>Pseudomonadati</taxon>
        <taxon>Verrucomicrobiota</taxon>
        <taxon>Verrucomicrobiia</taxon>
        <taxon>Verrucomicrobiales</taxon>
        <taxon>Verrucomicrobiaceae</taxon>
        <taxon>Roseimicrobium</taxon>
    </lineage>
</organism>
<dbReference type="InterPro" id="IPR001173">
    <property type="entry name" value="Glyco_trans_2-like"/>
</dbReference>
<accession>A0A366HPL1</accession>
<dbReference type="Pfam" id="PF00535">
    <property type="entry name" value="Glycos_transf_2"/>
    <property type="match status" value="2"/>
</dbReference>
<gene>
    <name evidence="2" type="ORF">DES53_103299</name>
</gene>
<dbReference type="CDD" id="cd04184">
    <property type="entry name" value="GT2_RfbC_Mx_like"/>
    <property type="match status" value="1"/>
</dbReference>
<dbReference type="PANTHER" id="PTHR43179">
    <property type="entry name" value="RHAMNOSYLTRANSFERASE WBBL"/>
    <property type="match status" value="1"/>
</dbReference>
<reference evidence="2 3" key="1">
    <citation type="submission" date="2018-06" db="EMBL/GenBank/DDBJ databases">
        <title>Genomic Encyclopedia of Type Strains, Phase IV (KMG-IV): sequencing the most valuable type-strain genomes for metagenomic binning, comparative biology and taxonomic classification.</title>
        <authorList>
            <person name="Goeker M."/>
        </authorList>
    </citation>
    <scope>NUCLEOTIDE SEQUENCE [LARGE SCALE GENOMIC DNA]</scope>
    <source>
        <strain evidence="2 3">DSM 25532</strain>
    </source>
</reference>
<feature type="domain" description="Glycosyltransferase 2-like" evidence="1">
    <location>
        <begin position="197"/>
        <end position="356"/>
    </location>
</feature>
<dbReference type="GO" id="GO:0016757">
    <property type="term" value="F:glycosyltransferase activity"/>
    <property type="evidence" value="ECO:0007669"/>
    <property type="project" value="UniProtKB-KW"/>
</dbReference>
<dbReference type="CDD" id="cd04186">
    <property type="entry name" value="GT_2_like_c"/>
    <property type="match status" value="1"/>
</dbReference>
<evidence type="ECO:0000259" key="1">
    <source>
        <dbReference type="Pfam" id="PF00535"/>
    </source>
</evidence>
<dbReference type="AlphaFoldDB" id="A0A366HPL1"/>
<sequence>MNSAAFSHRDPPGFVMGTAASGHTFAFSVTPAREESAGVLARRAKLREVDLCVTVLSDSCNLQGWFVPPRDTEIFGIRAVHGQSILVAKRKQFRPEALMQHPGRPEALYSGFSIELKLQSGWTRFELQYKSEQRKWVPFAKCDVRLPWAWRLMKRFVRRAAANSYERWLRSHGDPDAMELEAMRNALGRMPGQPLLSVLMPVYDSPERWLLRAIQSVQHQVYPNWELCIADDCSPSPQTREFLQKQAALDPRIKLCLRSENGHICKASNSALELCTGEFTVLLDHDDELPPHALFHIAWEAAHHPEAGIIFSDEDKIDASGVRTGPYFKPGWNYDLLLGQNCVSHLGSFRTSLLREVGGFRPGYEGSQDWDITLRALTHCGRDKVRHIPRVLYHWRTLPTSTASTNDAKPYAASAGYRAVEDHLRVTGTGAVLQPLDGGKWQVIWPLPDPPPRVSIIIPTRDRHALLRDAMESHASITEYPDVELIVVDNDSTCVETLGYLRKLEAAGLNAKVIRHTGAFNWSALNNLGASVATGSVLVFLNNDVRITNPDWLCELVRQACRKEVGAVGARLLYERGLIQHAGVVLSMVGIAGHVFRNSPPDAPSIGGPPDLVREVSAVTGACLAVRRDVFERAGRFDEVTFPIAYNDVEFCLRLRDMGLTNIYTPFATLVHHESQSRRTLEATSERKAAIALEAHELMRRWPLLVHRDPCYNINLSLDAELPIMARPRREWPWLQAQGPCTAFQSQSPSRSL</sequence>
<evidence type="ECO:0000313" key="3">
    <source>
        <dbReference type="Proteomes" id="UP000253426"/>
    </source>
</evidence>
<keyword evidence="3" id="KW-1185">Reference proteome</keyword>
<dbReference type="PANTHER" id="PTHR43179:SF7">
    <property type="entry name" value="RHAMNOSYLTRANSFERASE WBBL"/>
    <property type="match status" value="1"/>
</dbReference>
<dbReference type="RefSeq" id="WP_170157034.1">
    <property type="nucleotide sequence ID" value="NZ_QNRR01000003.1"/>
</dbReference>
<comment type="caution">
    <text evidence="2">The sequence shown here is derived from an EMBL/GenBank/DDBJ whole genome shotgun (WGS) entry which is preliminary data.</text>
</comment>
<dbReference type="Proteomes" id="UP000253426">
    <property type="component" value="Unassembled WGS sequence"/>
</dbReference>
<dbReference type="SUPFAM" id="SSF53448">
    <property type="entry name" value="Nucleotide-diphospho-sugar transferases"/>
    <property type="match status" value="2"/>
</dbReference>
<name>A0A366HPL1_9BACT</name>
<evidence type="ECO:0000313" key="2">
    <source>
        <dbReference type="EMBL" id="RBP45301.1"/>
    </source>
</evidence>
<feature type="domain" description="Glycosyltransferase 2-like" evidence="1">
    <location>
        <begin position="455"/>
        <end position="575"/>
    </location>
</feature>
<dbReference type="InterPro" id="IPR029044">
    <property type="entry name" value="Nucleotide-diphossugar_trans"/>
</dbReference>
<protein>
    <submittedName>
        <fullName evidence="2">GT2 family glycosyltransferase</fullName>
    </submittedName>
</protein>
<dbReference type="Gene3D" id="3.90.550.10">
    <property type="entry name" value="Spore Coat Polysaccharide Biosynthesis Protein SpsA, Chain A"/>
    <property type="match status" value="2"/>
</dbReference>
<dbReference type="EMBL" id="QNRR01000003">
    <property type="protein sequence ID" value="RBP45301.1"/>
    <property type="molecule type" value="Genomic_DNA"/>
</dbReference>
<keyword evidence="2" id="KW-0808">Transferase</keyword>